<dbReference type="AlphaFoldDB" id="A0A1H6J5L4"/>
<evidence type="ECO:0000256" key="3">
    <source>
        <dbReference type="ARBA" id="ARBA00022692"/>
    </source>
</evidence>
<feature type="transmembrane region" description="Helical" evidence="6">
    <location>
        <begin position="344"/>
        <end position="363"/>
    </location>
</feature>
<evidence type="ECO:0000313" key="9">
    <source>
        <dbReference type="Proteomes" id="UP000183190"/>
    </source>
</evidence>
<feature type="domain" description="ABC3 transporter permease C-terminal" evidence="7">
    <location>
        <begin position="257"/>
        <end position="374"/>
    </location>
</feature>
<evidence type="ECO:0000256" key="6">
    <source>
        <dbReference type="SAM" id="Phobius"/>
    </source>
</evidence>
<feature type="transmembrane region" description="Helical" evidence="6">
    <location>
        <begin position="418"/>
        <end position="436"/>
    </location>
</feature>
<feature type="transmembrane region" description="Helical" evidence="6">
    <location>
        <begin position="659"/>
        <end position="676"/>
    </location>
</feature>
<dbReference type="InterPro" id="IPR003838">
    <property type="entry name" value="ABC3_permease_C"/>
</dbReference>
<evidence type="ECO:0000256" key="5">
    <source>
        <dbReference type="ARBA" id="ARBA00023136"/>
    </source>
</evidence>
<evidence type="ECO:0000259" key="7">
    <source>
        <dbReference type="Pfam" id="PF02687"/>
    </source>
</evidence>
<comment type="subcellular location">
    <subcellularLocation>
        <location evidence="1">Cell membrane</location>
        <topology evidence="1">Multi-pass membrane protein</topology>
    </subcellularLocation>
</comment>
<feature type="transmembrane region" description="Helical" evidence="6">
    <location>
        <begin position="755"/>
        <end position="776"/>
    </location>
</feature>
<dbReference type="InterPro" id="IPR038766">
    <property type="entry name" value="Membrane_comp_ABC_pdt"/>
</dbReference>
<accession>A0A1H6J5L4</accession>
<keyword evidence="2" id="KW-1003">Cell membrane</keyword>
<dbReference type="Proteomes" id="UP000183190">
    <property type="component" value="Unassembled WGS sequence"/>
</dbReference>
<dbReference type="EMBL" id="FNWV01000004">
    <property type="protein sequence ID" value="SEH56020.1"/>
    <property type="molecule type" value="Genomic_DNA"/>
</dbReference>
<dbReference type="Pfam" id="PF02687">
    <property type="entry name" value="FtsX"/>
    <property type="match status" value="2"/>
</dbReference>
<feature type="transmembrane region" description="Helical" evidence="6">
    <location>
        <begin position="707"/>
        <end position="727"/>
    </location>
</feature>
<dbReference type="PANTHER" id="PTHR30287:SF2">
    <property type="entry name" value="BLL1001 PROTEIN"/>
    <property type="match status" value="1"/>
</dbReference>
<evidence type="ECO:0000256" key="2">
    <source>
        <dbReference type="ARBA" id="ARBA00022475"/>
    </source>
</evidence>
<evidence type="ECO:0000313" key="8">
    <source>
        <dbReference type="EMBL" id="SEH56020.1"/>
    </source>
</evidence>
<keyword evidence="3 6" id="KW-0812">Transmembrane</keyword>
<protein>
    <submittedName>
        <fullName evidence="8">Putative ABC transport system permease protein</fullName>
    </submittedName>
</protein>
<sequence>MYLRILKKDLKRKKTMNVILLLFVILATMFAASSVNNIMSVINGLDNYFEKANLSDHFIINVNNNGDEIADMIAQKSSVKDFRREDQLFFDDKGVTRNGKKLIEQSSTFLALSIDNAQINYFNSDNEIITEVKEGTAYFTSTLASKSNLEIGDKFDVKIGNTQLTFSYAGIAKDAFLGSEMMGNSRILMNSSDYAKIAADEKASENNQAQIFYINGFDKKALASDLSDLPNVQFNKDQTLVRTSYIMNSIVAGLLLIVSICLLIVSFVTLRFTISFTINEDFREIGVMKALGLRNNSVRGLYLVKYFGIAVIGAAVGFVLSIPFGNMLLKKVSENMVLENGNPMLVGIICSLIVIAVILLFCWSCTKKIKKLSPIDAVRSGQTGERFKKKGVLRLEKSKLGTTGFLAVNDVFSSPKQFCIMTSIFTVCLLLIMSLANTANTLGSKKLLPTLCATQSDAYITDTEMISRLMTGESTYSELETEIEDKLAENNMPGKVHSEALLFPLLEANGKKATAAFMYCKETKASDYTYSEGYAPKYANEIALTKQLADKVDAGIGDKVNITLEGETKEYIVSAFFQSMVQLGETGRFNENADIPESAFKNVMGFQIDFDDHPDNAETENRIEKMKSVFNTKYVDDTDGFVSACIGKDVTDTLNSVKLLVIIITAIIIIMISVLMERSLISKEKSEIALMKAMGFNTRSVITQHTLRFVIVAVAASVISAVLSLPVTKLCIDPVFSIMGALNGVDYNLKPVEIYAVYPLIVIISTIAGAFITALYMKTIKASDTSDIE</sequence>
<feature type="transmembrane region" description="Helical" evidence="6">
    <location>
        <begin position="303"/>
        <end position="324"/>
    </location>
</feature>
<gene>
    <name evidence="8" type="ORF">SAMN02910265_01445</name>
</gene>
<dbReference type="GO" id="GO:0005886">
    <property type="term" value="C:plasma membrane"/>
    <property type="evidence" value="ECO:0007669"/>
    <property type="project" value="UniProtKB-SubCell"/>
</dbReference>
<evidence type="ECO:0000256" key="4">
    <source>
        <dbReference type="ARBA" id="ARBA00022989"/>
    </source>
</evidence>
<dbReference type="RefSeq" id="WP_074715860.1">
    <property type="nucleotide sequence ID" value="NZ_FNWV01000004.1"/>
</dbReference>
<organism evidence="8 9">
    <name type="scientific">Ruminococcus flavefaciens</name>
    <dbReference type="NCBI Taxonomy" id="1265"/>
    <lineage>
        <taxon>Bacteria</taxon>
        <taxon>Bacillati</taxon>
        <taxon>Bacillota</taxon>
        <taxon>Clostridia</taxon>
        <taxon>Eubacteriales</taxon>
        <taxon>Oscillospiraceae</taxon>
        <taxon>Ruminococcus</taxon>
    </lineage>
</organism>
<feature type="transmembrane region" description="Helical" evidence="6">
    <location>
        <begin position="245"/>
        <end position="270"/>
    </location>
</feature>
<proteinExistence type="predicted"/>
<dbReference type="PANTHER" id="PTHR30287">
    <property type="entry name" value="MEMBRANE COMPONENT OF PREDICTED ABC SUPERFAMILY METABOLITE UPTAKE TRANSPORTER"/>
    <property type="match status" value="1"/>
</dbReference>
<feature type="domain" description="ABC3 transporter permease C-terminal" evidence="7">
    <location>
        <begin position="660"/>
        <end position="778"/>
    </location>
</feature>
<evidence type="ECO:0000256" key="1">
    <source>
        <dbReference type="ARBA" id="ARBA00004651"/>
    </source>
</evidence>
<name>A0A1H6J5L4_RUMFL</name>
<keyword evidence="4 6" id="KW-1133">Transmembrane helix</keyword>
<keyword evidence="5 6" id="KW-0472">Membrane</keyword>
<dbReference type="OrthoDB" id="9766372at2"/>
<reference evidence="8 9" key="1">
    <citation type="submission" date="2016-10" db="EMBL/GenBank/DDBJ databases">
        <authorList>
            <person name="de Groot N.N."/>
        </authorList>
    </citation>
    <scope>NUCLEOTIDE SEQUENCE [LARGE SCALE GENOMIC DNA]</scope>
    <source>
        <strain evidence="8 9">YAD2003</strain>
    </source>
</reference>